<dbReference type="OrthoDB" id="5349052at2"/>
<organism evidence="2 3">
    <name type="scientific">Paenisporosarcina antarctica</name>
    <dbReference type="NCBI Taxonomy" id="417367"/>
    <lineage>
        <taxon>Bacteria</taxon>
        <taxon>Bacillati</taxon>
        <taxon>Bacillota</taxon>
        <taxon>Bacilli</taxon>
        <taxon>Bacillales</taxon>
        <taxon>Caryophanaceae</taxon>
        <taxon>Paenisporosarcina</taxon>
    </lineage>
</organism>
<dbReference type="AlphaFoldDB" id="A0A4P6ZZW5"/>
<sequence length="346" mass="41067">MNYRKWFNLFLVSMLIVLIPVFGVMGFNYYVDPYWNFQHAHAHNDYQNGFDERLQKTNLLVNNSQSFSSLLIGSSRVTYMNTNSFKHDEVFNYGLSSMHISEYSDYIAFAKKINDGVLNDIYVELSLHSYYANVQPPMGKPDTFFEQAQNRVLDYTVLFSKDTLDKSLVNYNASKANAYPLQRSYTRDNQVKTTYPNNRLSKAKEDFKSRYDKTNYTTDFAYNEFYKDELLKIKRENKDSKFVIFTDMAHEDRLKIYLRNPNFFDAYARSIREIVEVFGEVKSFHMQNDLTQNDKQWMDFYHFYPEIGDKMIHSLETGEGEGEIYLSVTENNVEQYLRDMKNWISE</sequence>
<keyword evidence="1" id="KW-1133">Transmembrane helix</keyword>
<evidence type="ECO:0000256" key="1">
    <source>
        <dbReference type="SAM" id="Phobius"/>
    </source>
</evidence>
<protein>
    <submittedName>
        <fullName evidence="2">Uncharacterized protein</fullName>
    </submittedName>
</protein>
<keyword evidence="1" id="KW-0812">Transmembrane</keyword>
<dbReference type="KEGG" id="panc:E2636_12070"/>
<accession>A0A4P6ZZW5</accession>
<dbReference type="EMBL" id="CP038015">
    <property type="protein sequence ID" value="QBP41838.1"/>
    <property type="molecule type" value="Genomic_DNA"/>
</dbReference>
<keyword evidence="1" id="KW-0472">Membrane</keyword>
<reference evidence="2 3" key="1">
    <citation type="submission" date="2019-03" db="EMBL/GenBank/DDBJ databases">
        <title>Complete genome sequence of Paenisporosarcina antarctica CGMCC 1.6503T.</title>
        <authorList>
            <person name="Rong J.-C."/>
            <person name="Chi N.-Y."/>
            <person name="Zhang Q.-F."/>
        </authorList>
    </citation>
    <scope>NUCLEOTIDE SEQUENCE [LARGE SCALE GENOMIC DNA]</scope>
    <source>
        <strain evidence="2 3">CGMCC 1.6503</strain>
    </source>
</reference>
<keyword evidence="3" id="KW-1185">Reference proteome</keyword>
<feature type="transmembrane region" description="Helical" evidence="1">
    <location>
        <begin position="7"/>
        <end position="31"/>
    </location>
</feature>
<dbReference type="Proteomes" id="UP000294292">
    <property type="component" value="Chromosome"/>
</dbReference>
<name>A0A4P6ZZW5_9BACL</name>
<evidence type="ECO:0000313" key="3">
    <source>
        <dbReference type="Proteomes" id="UP000294292"/>
    </source>
</evidence>
<gene>
    <name evidence="2" type="ORF">E2636_12070</name>
</gene>
<dbReference type="RefSeq" id="WP_134210410.1">
    <property type="nucleotide sequence ID" value="NZ_CP038015.1"/>
</dbReference>
<evidence type="ECO:0000313" key="2">
    <source>
        <dbReference type="EMBL" id="QBP41838.1"/>
    </source>
</evidence>
<proteinExistence type="predicted"/>